<keyword evidence="4 10" id="KW-0808">Transferase</keyword>
<comment type="caution">
    <text evidence="10">The sequence shown here is derived from an EMBL/GenBank/DDBJ whole genome shotgun (WGS) entry which is preliminary data.</text>
</comment>
<dbReference type="Pfam" id="PF13231">
    <property type="entry name" value="PMT_2"/>
    <property type="match status" value="1"/>
</dbReference>
<organism evidence="10 11">
    <name type="scientific">Heminiphilus faecis</name>
    <dbReference type="NCBI Taxonomy" id="2601703"/>
    <lineage>
        <taxon>Bacteria</taxon>
        <taxon>Pseudomonadati</taxon>
        <taxon>Bacteroidota</taxon>
        <taxon>Bacteroidia</taxon>
        <taxon>Bacteroidales</taxon>
        <taxon>Muribaculaceae</taxon>
        <taxon>Heminiphilus</taxon>
    </lineage>
</organism>
<proteinExistence type="predicted"/>
<protein>
    <submittedName>
        <fullName evidence="10">Glycosyltransferase family 39 protein</fullName>
        <ecNumber evidence="10">2.4.-.-</ecNumber>
    </submittedName>
</protein>
<keyword evidence="5 8" id="KW-0812">Transmembrane</keyword>
<gene>
    <name evidence="10" type="ORF">AAK873_04350</name>
</gene>
<feature type="transmembrane region" description="Helical" evidence="8">
    <location>
        <begin position="370"/>
        <end position="393"/>
    </location>
</feature>
<feature type="transmembrane region" description="Helical" evidence="8">
    <location>
        <begin position="180"/>
        <end position="200"/>
    </location>
</feature>
<evidence type="ECO:0000259" key="9">
    <source>
        <dbReference type="Pfam" id="PF13231"/>
    </source>
</evidence>
<dbReference type="EMBL" id="JBCLPP010000009">
    <property type="protein sequence ID" value="MEY8244852.1"/>
    <property type="molecule type" value="Genomic_DNA"/>
</dbReference>
<sequence length="572" mass="65277">MKSISFRLTPRNSYFILAAIAAVTLLPFLGETLFYSKGEPREAIVAVSMLNTGDWILPESNGDEIPYKPPFMAWCIAIFSLIHGHVTEYLSRLPSALALIGMILWCYGFFKRRISWTHAFAAGLITLTAFEVYRAGMACRVDMLLTFFITGALFSLYTYWERGLKGLPWLAVIMMSGGVLTKGPVAVVLPLAVIFTFMLIRGEKFWRVVVKLILPFLVPLIIPTLWYYAAYQQEGAEFLDLVHEENVERMTGNMSYSSHVKPMYYNFLTLLSGYLPYTLLLLVSLIPMRRINAIKAAAPIREWWKSFKSMDAPRMYALITILLIFVFYCIPESKRSVYLLPIYPFIAVFIADYIAWLIRHNHRSIKIYGAVIASVVALAFIVFVIIQCGWFPYSILSGRHAFDNAVMITGLEGYTNIIKWLLVELSAVLAGVTLWKLRKASSKTAFIMTLTVTIVFYWAFAGVYQPGILNAKSDRIIATTVNRLQPEGNVYSHIGNSMLRFYGTNYYTNDRIKPFRMLDDTQSGYLLVGVEDARKFLPAQADTYDFYLIKHFKKRSADIRQPVLLLKFVKKE</sequence>
<keyword evidence="3 10" id="KW-0328">Glycosyltransferase</keyword>
<name>A0ABV4CYU6_9BACT</name>
<feature type="transmembrane region" description="Helical" evidence="8">
    <location>
        <begin position="12"/>
        <end position="30"/>
    </location>
</feature>
<feature type="transmembrane region" description="Helical" evidence="8">
    <location>
        <begin position="212"/>
        <end position="229"/>
    </location>
</feature>
<keyword evidence="2" id="KW-1003">Cell membrane</keyword>
<evidence type="ECO:0000256" key="2">
    <source>
        <dbReference type="ARBA" id="ARBA00022475"/>
    </source>
</evidence>
<evidence type="ECO:0000256" key="1">
    <source>
        <dbReference type="ARBA" id="ARBA00004651"/>
    </source>
</evidence>
<evidence type="ECO:0000256" key="7">
    <source>
        <dbReference type="ARBA" id="ARBA00023136"/>
    </source>
</evidence>
<dbReference type="InterPro" id="IPR050297">
    <property type="entry name" value="LipidA_mod_glycosyltrf_83"/>
</dbReference>
<dbReference type="GO" id="GO:0016757">
    <property type="term" value="F:glycosyltransferase activity"/>
    <property type="evidence" value="ECO:0007669"/>
    <property type="project" value="UniProtKB-KW"/>
</dbReference>
<feature type="transmembrane region" description="Helical" evidence="8">
    <location>
        <begin position="417"/>
        <end position="437"/>
    </location>
</feature>
<dbReference type="PANTHER" id="PTHR33908">
    <property type="entry name" value="MANNOSYLTRANSFERASE YKCB-RELATED"/>
    <property type="match status" value="1"/>
</dbReference>
<feature type="transmembrane region" description="Helical" evidence="8">
    <location>
        <begin position="93"/>
        <end position="110"/>
    </location>
</feature>
<evidence type="ECO:0000256" key="3">
    <source>
        <dbReference type="ARBA" id="ARBA00022676"/>
    </source>
</evidence>
<keyword evidence="7 8" id="KW-0472">Membrane</keyword>
<evidence type="ECO:0000256" key="6">
    <source>
        <dbReference type="ARBA" id="ARBA00022989"/>
    </source>
</evidence>
<keyword evidence="11" id="KW-1185">Reference proteome</keyword>
<dbReference type="PANTHER" id="PTHR33908:SF3">
    <property type="entry name" value="UNDECAPRENYL PHOSPHATE-ALPHA-4-AMINO-4-DEOXY-L-ARABINOSE ARABINOSYL TRANSFERASE"/>
    <property type="match status" value="1"/>
</dbReference>
<keyword evidence="6 8" id="KW-1133">Transmembrane helix</keyword>
<evidence type="ECO:0000256" key="8">
    <source>
        <dbReference type="SAM" id="Phobius"/>
    </source>
</evidence>
<evidence type="ECO:0000256" key="4">
    <source>
        <dbReference type="ARBA" id="ARBA00022679"/>
    </source>
</evidence>
<feature type="transmembrane region" description="Helical" evidence="8">
    <location>
        <begin position="315"/>
        <end position="331"/>
    </location>
</feature>
<comment type="subcellular location">
    <subcellularLocation>
        <location evidence="1">Cell membrane</location>
        <topology evidence="1">Multi-pass membrane protein</topology>
    </subcellularLocation>
</comment>
<evidence type="ECO:0000313" key="11">
    <source>
        <dbReference type="Proteomes" id="UP001565200"/>
    </source>
</evidence>
<feature type="transmembrane region" description="Helical" evidence="8">
    <location>
        <begin position="337"/>
        <end position="358"/>
    </location>
</feature>
<accession>A0ABV4CYU6</accession>
<feature type="transmembrane region" description="Helical" evidence="8">
    <location>
        <begin position="263"/>
        <end position="286"/>
    </location>
</feature>
<evidence type="ECO:0000313" key="10">
    <source>
        <dbReference type="EMBL" id="MEY8244852.1"/>
    </source>
</evidence>
<feature type="transmembrane region" description="Helical" evidence="8">
    <location>
        <begin position="444"/>
        <end position="464"/>
    </location>
</feature>
<reference evidence="10 11" key="1">
    <citation type="submission" date="2024-03" db="EMBL/GenBank/DDBJ databases">
        <title>Mouse gut bacterial collection (mGBC) of GemPharmatech.</title>
        <authorList>
            <person name="He Y."/>
            <person name="Dong L."/>
            <person name="Wu D."/>
            <person name="Gao X."/>
            <person name="Lin Z."/>
        </authorList>
    </citation>
    <scope>NUCLEOTIDE SEQUENCE [LARGE SCALE GENOMIC DNA]</scope>
    <source>
        <strain evidence="10 11">54-13</strain>
    </source>
</reference>
<dbReference type="InterPro" id="IPR038731">
    <property type="entry name" value="RgtA/B/C-like"/>
</dbReference>
<feature type="domain" description="Glycosyltransferase RgtA/B/C/D-like" evidence="9">
    <location>
        <begin position="68"/>
        <end position="226"/>
    </location>
</feature>
<evidence type="ECO:0000256" key="5">
    <source>
        <dbReference type="ARBA" id="ARBA00022692"/>
    </source>
</evidence>
<dbReference type="RefSeq" id="WP_148463839.1">
    <property type="nucleotide sequence ID" value="NZ_JBCLPP010000009.1"/>
</dbReference>
<dbReference type="EC" id="2.4.-.-" evidence="10"/>
<dbReference type="Proteomes" id="UP001565200">
    <property type="component" value="Unassembled WGS sequence"/>
</dbReference>
<feature type="transmembrane region" description="Helical" evidence="8">
    <location>
        <begin position="143"/>
        <end position="160"/>
    </location>
</feature>